<dbReference type="AlphaFoldDB" id="A0A1A7XGJ0"/>
<reference evidence="6" key="2">
    <citation type="submission" date="2016-06" db="EMBL/GenBank/DDBJ databases">
        <title>The genome of a short-lived fish provides insights into sex chromosome evolution and the genetic control of aging.</title>
        <authorList>
            <person name="Reichwald K."/>
            <person name="Felder M."/>
            <person name="Petzold A."/>
            <person name="Koch P."/>
            <person name="Groth M."/>
            <person name="Platzer M."/>
        </authorList>
    </citation>
    <scope>NUCLEOTIDE SEQUENCE</scope>
    <source>
        <tissue evidence="6">Brain</tissue>
    </source>
</reference>
<protein>
    <recommendedName>
        <fullName evidence="5">C1q domain-containing protein</fullName>
    </recommendedName>
</protein>
<reference evidence="6" key="1">
    <citation type="submission" date="2016-05" db="EMBL/GenBank/DDBJ databases">
        <authorList>
            <person name="Lavstsen T."/>
            <person name="Jespersen J.S."/>
        </authorList>
    </citation>
    <scope>NUCLEOTIDE SEQUENCE</scope>
    <source>
        <tissue evidence="6">Brain</tissue>
    </source>
</reference>
<feature type="compositionally biased region" description="Polar residues" evidence="4">
    <location>
        <begin position="1"/>
        <end position="10"/>
    </location>
</feature>
<feature type="domain" description="C1q" evidence="5">
    <location>
        <begin position="72"/>
        <end position="208"/>
    </location>
</feature>
<feature type="region of interest" description="Disordered" evidence="4">
    <location>
        <begin position="1"/>
        <end position="24"/>
    </location>
</feature>
<dbReference type="PANTHER" id="PTHR22923">
    <property type="entry name" value="CEREBELLIN-RELATED"/>
    <property type="match status" value="1"/>
</dbReference>
<dbReference type="SMART" id="SM00110">
    <property type="entry name" value="C1Q"/>
    <property type="match status" value="1"/>
</dbReference>
<evidence type="ECO:0000259" key="5">
    <source>
        <dbReference type="PROSITE" id="PS50871"/>
    </source>
</evidence>
<evidence type="ECO:0000256" key="1">
    <source>
        <dbReference type="ARBA" id="ARBA00004613"/>
    </source>
</evidence>
<dbReference type="EMBL" id="HADW01015544">
    <property type="protein sequence ID" value="SBP16944.1"/>
    <property type="molecule type" value="Transcribed_RNA"/>
</dbReference>
<dbReference type="Gene3D" id="2.60.120.40">
    <property type="match status" value="1"/>
</dbReference>
<feature type="compositionally biased region" description="Basic residues" evidence="4">
    <location>
        <begin position="11"/>
        <end position="24"/>
    </location>
</feature>
<dbReference type="PRINTS" id="PR00007">
    <property type="entry name" value="COMPLEMNTC1Q"/>
</dbReference>
<evidence type="ECO:0000256" key="3">
    <source>
        <dbReference type="ARBA" id="ARBA00022729"/>
    </source>
</evidence>
<comment type="subcellular location">
    <subcellularLocation>
        <location evidence="1">Secreted</location>
    </subcellularLocation>
</comment>
<gene>
    <name evidence="6" type="primary">CT027762.3</name>
</gene>
<organism evidence="6">
    <name type="scientific">Iconisemion striatum</name>
    <dbReference type="NCBI Taxonomy" id="60296"/>
    <lineage>
        <taxon>Eukaryota</taxon>
        <taxon>Metazoa</taxon>
        <taxon>Chordata</taxon>
        <taxon>Craniata</taxon>
        <taxon>Vertebrata</taxon>
        <taxon>Euteleostomi</taxon>
        <taxon>Actinopterygii</taxon>
        <taxon>Neopterygii</taxon>
        <taxon>Teleostei</taxon>
        <taxon>Neoteleostei</taxon>
        <taxon>Acanthomorphata</taxon>
        <taxon>Ovalentaria</taxon>
        <taxon>Atherinomorphae</taxon>
        <taxon>Cyprinodontiformes</taxon>
        <taxon>Nothobranchiidae</taxon>
        <taxon>Iconisemion</taxon>
    </lineage>
</organism>
<dbReference type="Pfam" id="PF00386">
    <property type="entry name" value="C1q"/>
    <property type="match status" value="1"/>
</dbReference>
<sequence length="208" mass="22563">MTSSEPNRSRGQTRTRINTRVRRRSSSWSFSPGKKMFSSLFLVVLVVCGLVGAQPGGLPARVEKLEQDNDVLAKSRVAFSAGLSDSTEWNTTGPFDVDTTLKFKRVVTNIGNGYDPETGIFTAPVKGLYFVHITGMVGSSGELNAGLKKNTENMFAIHQKSGTQASASNAMTLALEPGDRLFVQLWKGQTIVGQSRLTTFTAVLVFPL</sequence>
<keyword evidence="2" id="KW-0964">Secreted</keyword>
<dbReference type="PROSITE" id="PS50871">
    <property type="entry name" value="C1Q"/>
    <property type="match status" value="1"/>
</dbReference>
<dbReference type="GO" id="GO:0005576">
    <property type="term" value="C:extracellular region"/>
    <property type="evidence" value="ECO:0007669"/>
    <property type="project" value="UniProtKB-SubCell"/>
</dbReference>
<dbReference type="SUPFAM" id="SSF49842">
    <property type="entry name" value="TNF-like"/>
    <property type="match status" value="1"/>
</dbReference>
<evidence type="ECO:0000256" key="2">
    <source>
        <dbReference type="ARBA" id="ARBA00022525"/>
    </source>
</evidence>
<dbReference type="InterPro" id="IPR001073">
    <property type="entry name" value="C1q_dom"/>
</dbReference>
<dbReference type="InterPro" id="IPR050822">
    <property type="entry name" value="Cerebellin_Synaptic_Org"/>
</dbReference>
<evidence type="ECO:0000313" key="6">
    <source>
        <dbReference type="EMBL" id="SBP16944.1"/>
    </source>
</evidence>
<accession>A0A1A7XGJ0</accession>
<keyword evidence="3" id="KW-0732">Signal</keyword>
<name>A0A1A7XGJ0_9TELE</name>
<evidence type="ECO:0000256" key="4">
    <source>
        <dbReference type="SAM" id="MobiDB-lite"/>
    </source>
</evidence>
<dbReference type="PANTHER" id="PTHR22923:SF102">
    <property type="entry name" value="CEREBELLIN 13-RELATED"/>
    <property type="match status" value="1"/>
</dbReference>
<proteinExistence type="predicted"/>
<dbReference type="InterPro" id="IPR008983">
    <property type="entry name" value="Tumour_necrosis_fac-like_dom"/>
</dbReference>